<sequence>MDLVGKCPPDPNSLDAAADRGFDSVELHLRPADLADVAATAAAVEAAPVDAATVHTLHARPDDAEPFRRSDALAARLDAYLVVHSQYAQHTHVDTLEGYDFDAPYGYENNPGASTFHLRNLVLDRGHDLVLDTAHLFMSQPDYLDGLTDLLRADGDRVRVVHFNDATPTEDGLPVGAGAVPLERTARLLDAHFDGRVVLEVMPDHQTDALRQVREWVG</sequence>
<keyword evidence="3" id="KW-1185">Reference proteome</keyword>
<reference evidence="2" key="1">
    <citation type="journal article" date="2014" name="Int. J. Syst. Evol. Microbiol.">
        <title>Complete genome sequence of Corynebacterium casei LMG S-19264T (=DSM 44701T), isolated from a smear-ripened cheese.</title>
        <authorList>
            <consortium name="US DOE Joint Genome Institute (JGI-PGF)"/>
            <person name="Walter F."/>
            <person name="Albersmeier A."/>
            <person name="Kalinowski J."/>
            <person name="Ruckert C."/>
        </authorList>
    </citation>
    <scope>NUCLEOTIDE SEQUENCE</scope>
    <source>
        <strain evidence="2">JCM 17820</strain>
    </source>
</reference>
<reference evidence="2" key="2">
    <citation type="submission" date="2020-09" db="EMBL/GenBank/DDBJ databases">
        <authorList>
            <person name="Sun Q."/>
            <person name="Ohkuma M."/>
        </authorList>
    </citation>
    <scope>NUCLEOTIDE SEQUENCE</scope>
    <source>
        <strain evidence="2">JCM 17820</strain>
    </source>
</reference>
<dbReference type="RefSeq" id="WP_188999126.1">
    <property type="nucleotide sequence ID" value="NZ_BMOU01000004.1"/>
</dbReference>
<evidence type="ECO:0000313" key="2">
    <source>
        <dbReference type="EMBL" id="GGN98174.1"/>
    </source>
</evidence>
<organism evidence="2 3">
    <name type="scientific">Haloarcula pellucida</name>
    <dbReference type="NCBI Taxonomy" id="1427151"/>
    <lineage>
        <taxon>Archaea</taxon>
        <taxon>Methanobacteriati</taxon>
        <taxon>Methanobacteriota</taxon>
        <taxon>Stenosarchaea group</taxon>
        <taxon>Halobacteria</taxon>
        <taxon>Halobacteriales</taxon>
        <taxon>Haloarculaceae</taxon>
        <taxon>Haloarcula</taxon>
    </lineage>
</organism>
<dbReference type="InterPro" id="IPR036237">
    <property type="entry name" value="Xyl_isomerase-like_sf"/>
</dbReference>
<dbReference type="Pfam" id="PF01261">
    <property type="entry name" value="AP_endonuc_2"/>
    <property type="match status" value="1"/>
</dbReference>
<dbReference type="AlphaFoldDB" id="A0A830GPP1"/>
<evidence type="ECO:0000313" key="3">
    <source>
        <dbReference type="Proteomes" id="UP000605784"/>
    </source>
</evidence>
<dbReference type="Proteomes" id="UP000605784">
    <property type="component" value="Unassembled WGS sequence"/>
</dbReference>
<evidence type="ECO:0000259" key="1">
    <source>
        <dbReference type="Pfam" id="PF01261"/>
    </source>
</evidence>
<dbReference type="EMBL" id="BMOU01000004">
    <property type="protein sequence ID" value="GGN98174.1"/>
    <property type="molecule type" value="Genomic_DNA"/>
</dbReference>
<protein>
    <recommendedName>
        <fullName evidence="1">Xylose isomerase-like TIM barrel domain-containing protein</fullName>
    </recommendedName>
</protein>
<comment type="caution">
    <text evidence="2">The sequence shown here is derived from an EMBL/GenBank/DDBJ whole genome shotgun (WGS) entry which is preliminary data.</text>
</comment>
<dbReference type="SUPFAM" id="SSF51658">
    <property type="entry name" value="Xylose isomerase-like"/>
    <property type="match status" value="1"/>
</dbReference>
<dbReference type="Gene3D" id="3.20.20.150">
    <property type="entry name" value="Divalent-metal-dependent TIM barrel enzymes"/>
    <property type="match status" value="1"/>
</dbReference>
<proteinExistence type="predicted"/>
<accession>A0A830GPP1</accession>
<gene>
    <name evidence="2" type="ORF">GCM10009030_28300</name>
</gene>
<name>A0A830GPP1_9EURY</name>
<feature type="domain" description="Xylose isomerase-like TIM barrel" evidence="1">
    <location>
        <begin position="15"/>
        <end position="216"/>
    </location>
</feature>
<dbReference type="InterPro" id="IPR013022">
    <property type="entry name" value="Xyl_isomerase-like_TIM-brl"/>
</dbReference>